<keyword evidence="4" id="KW-1185">Reference proteome</keyword>
<dbReference type="STRING" id="540747.SAMN04488031_101814"/>
<dbReference type="PATRIC" id="fig|540747.5.peg.5775"/>
<feature type="compositionally biased region" description="Basic and acidic residues" evidence="1">
    <location>
        <begin position="121"/>
        <end position="132"/>
    </location>
</feature>
<dbReference type="KEGG" id="rid:RIdsm_02528"/>
<reference evidence="3 5" key="2">
    <citation type="submission" date="2018-08" db="EMBL/GenBank/DDBJ databases">
        <title>Genetic Globetrotter - A new plasmid hitch-hiking vast phylogenetic and geographic distances.</title>
        <authorList>
            <person name="Vollmers J."/>
            <person name="Petersen J."/>
        </authorList>
    </citation>
    <scope>NUCLEOTIDE SEQUENCE [LARGE SCALE GENOMIC DNA]</scope>
    <source>
        <strain evidence="3 5">DSM 26383</strain>
    </source>
</reference>
<dbReference type="EMBL" id="LAXI01000007">
    <property type="protein sequence ID" value="KRS17523.1"/>
    <property type="molecule type" value="Genomic_DNA"/>
</dbReference>
<gene>
    <name evidence="3" type="ORF">RIdsm_02528</name>
    <name evidence="2" type="ORF">XM52_13670</name>
</gene>
<dbReference type="Proteomes" id="UP000325785">
    <property type="component" value="Chromosome"/>
</dbReference>
<evidence type="ECO:0000313" key="2">
    <source>
        <dbReference type="EMBL" id="KRS17523.1"/>
    </source>
</evidence>
<accession>A0A0T5P8N2</accession>
<dbReference type="AlphaFoldDB" id="A0A0T5P8N2"/>
<evidence type="ECO:0000313" key="3">
    <source>
        <dbReference type="EMBL" id="QEW26726.1"/>
    </source>
</evidence>
<reference evidence="2 4" key="1">
    <citation type="submission" date="2015-04" db="EMBL/GenBank/DDBJ databases">
        <title>The draft genome sequence of Roseovarius indicus B108T.</title>
        <authorList>
            <person name="Li G."/>
            <person name="Lai Q."/>
            <person name="Shao Z."/>
            <person name="Yan P."/>
        </authorList>
    </citation>
    <scope>NUCLEOTIDE SEQUENCE [LARGE SCALE GENOMIC DNA]</scope>
    <source>
        <strain evidence="2 4">B108</strain>
    </source>
</reference>
<evidence type="ECO:0000256" key="1">
    <source>
        <dbReference type="SAM" id="MobiDB-lite"/>
    </source>
</evidence>
<dbReference type="Pfam" id="PF05119">
    <property type="entry name" value="Terminase_4"/>
    <property type="match status" value="1"/>
</dbReference>
<dbReference type="Proteomes" id="UP000051401">
    <property type="component" value="Unassembled WGS sequence"/>
</dbReference>
<dbReference type="EMBL" id="CP031598">
    <property type="protein sequence ID" value="QEW26726.1"/>
    <property type="molecule type" value="Genomic_DNA"/>
</dbReference>
<feature type="region of interest" description="Disordered" evidence="1">
    <location>
        <begin position="108"/>
        <end position="132"/>
    </location>
</feature>
<proteinExistence type="predicted"/>
<name>A0A0T5P8N2_9RHOB</name>
<sequence>MRKPVYSRIYANAPDGDARASMADSEWKALIEDVDGRGQLTEQRKRIIDRLVRERVEYEFLYPTVAEQGAIKEGPNGGDVFNFHWSALQKIKDQITKLEEQLKIPVERAAPAGAPKPAQTKADKFLERLGPH</sequence>
<protein>
    <submittedName>
        <fullName evidence="2">Uncharacterized protein</fullName>
    </submittedName>
</protein>
<dbReference type="InterPro" id="IPR006448">
    <property type="entry name" value="Phage_term_ssu_P27"/>
</dbReference>
<evidence type="ECO:0000313" key="5">
    <source>
        <dbReference type="Proteomes" id="UP000325785"/>
    </source>
</evidence>
<evidence type="ECO:0000313" key="4">
    <source>
        <dbReference type="Proteomes" id="UP000051401"/>
    </source>
</evidence>
<organism evidence="2 4">
    <name type="scientific">Roseovarius indicus</name>
    <dbReference type="NCBI Taxonomy" id="540747"/>
    <lineage>
        <taxon>Bacteria</taxon>
        <taxon>Pseudomonadati</taxon>
        <taxon>Pseudomonadota</taxon>
        <taxon>Alphaproteobacteria</taxon>
        <taxon>Rhodobacterales</taxon>
        <taxon>Roseobacteraceae</taxon>
        <taxon>Roseovarius</taxon>
    </lineage>
</organism>